<dbReference type="Pfam" id="PF00060">
    <property type="entry name" value="Lig_chan"/>
    <property type="match status" value="1"/>
</dbReference>
<protein>
    <recommendedName>
        <fullName evidence="3">Glutamate [NMDA] receptor subunit 1</fullName>
    </recommendedName>
</protein>
<dbReference type="InterPro" id="IPR028082">
    <property type="entry name" value="Peripla_BP_I"/>
</dbReference>
<dbReference type="InterPro" id="IPR015683">
    <property type="entry name" value="Ionotropic_Glu_rcpt"/>
</dbReference>
<keyword evidence="6" id="KW-0597">Phosphoprotein</keyword>
<sequence length="912" mass="101189">MTFLRLQVQAVLVVIVVSLERSSSGSPRYFNIGAMLSSPNAEQIFDDAVRNINYNSSLSLNVVRLNSTSYVLNSNPIRSALDVCERVISNHVYVILVSHEKGQKTPPIAVSYACGFYKIPVIGITARESIFSDKTIHESFLRTVPPYSEQADVWVGILSHFKWNKVILLTSNDQDSRAIVTRFTMIAEKNNIKIEKTVMFPMGLTNVTSYLTKVRSSQSRVILFSASGSDAAVVYRYASSLSMLDKGFIWIVTQQAMSGTAKPKVPQGVLGIELAYGDSEETQIKDAVQVAGITLERLVKSGKNISMPPKSCSETATWQSGVDVFKELINTTLPKGLTGEVSFNSIGDRKNTKYNILNKNTQNSNLTVGQFLDGQVSINESIVWPGLQNTMPKGVFVSNHLRVLTLVGEPFVQVKAVPPSGRCQDLDTSKHKHVRCTGRVFGVDIQEDVASRNEHCCYGFCMDLLIRLGEKINFTYSVTLSADGSYGSLRRVNGSDTKRWNGMVGEVIDGKADLIVATLTINNERAEWIEFSKPFKYQGLTILVQKNQSKNSLDSFLRPFQINLWLLVLLSVHIVAVILYLLDRFSPFGRFKLAKKDREETALNLSSAMWFSWGVLLNSGIGEGTPRSFSARVLGMVWAGFAMIIVASYTANLAAFLVLDRPKAVVSGIDDPNLRNPSDQFTYATVANSSVDAYFRRQVELSSMYTFMEQYNVKTDKEGIKKVKNGELSAFIWDSPFLYYEASNDCSLTTAGELFGRSGYGIGMPKGSPWSNEISLAILNFHESGVMEELETTWIDGTKCEEESTSPATLGLSHMLGVFIMVAAGIGAGIIIIILEILYHKHRGWKEEQKELAKKTTDKWRANILMMKKDRTTTQTNGVTLEPRNGQDGTGIARRNPIYSPDNITESAFTYS</sequence>
<name>A0A6P8HWG3_ACTTE</name>
<comment type="function">
    <text evidence="20">NMDA receptor subtype of glutamate-gated ion channels with high calcium permeability and voltage-dependent sensitivity to magnesium. Mediated by glycine. This protein plays a key role in synaptic plasticity, synaptogenesis, excitotoxicity, memory acquisition and learning. It mediates neuronal functions in glutamate neurotransmission. Is involved in the cell surface targeting of NMDA receptors. Plays a role in associative learning and in long-term memory consolidation.</text>
</comment>
<feature type="binding site" evidence="23">
    <location>
        <position position="734"/>
    </location>
    <ligand>
        <name>L-glutamate</name>
        <dbReference type="ChEBI" id="CHEBI:29985"/>
    </ligand>
</feature>
<dbReference type="InterPro" id="IPR018882">
    <property type="entry name" value="CaM-bd_C0_NMDA_rcpt_NR1"/>
</dbReference>
<comment type="subcellular location">
    <subcellularLocation>
        <location evidence="1">Cell membrane</location>
        <topology evidence="1">Multi-pass membrane protein</topology>
    </subcellularLocation>
    <subcellularLocation>
        <location evidence="21">Postsynaptic cell membrane</location>
    </subcellularLocation>
    <subcellularLocation>
        <location evidence="22">Postsynaptic density</location>
    </subcellularLocation>
</comment>
<dbReference type="KEGG" id="aten:116293676"/>
<evidence type="ECO:0000256" key="25">
    <source>
        <dbReference type="PIRSR" id="PIRSR601508-3"/>
    </source>
</evidence>
<feature type="chain" id="PRO_5027650244" description="Glutamate [NMDA] receptor subunit 1" evidence="28">
    <location>
        <begin position="26"/>
        <end position="912"/>
    </location>
</feature>
<evidence type="ECO:0000256" key="14">
    <source>
        <dbReference type="ARBA" id="ARBA00023157"/>
    </source>
</evidence>
<evidence type="ECO:0000256" key="11">
    <source>
        <dbReference type="ARBA" id="ARBA00023018"/>
    </source>
</evidence>
<comment type="subunit">
    <text evidence="2">Forms a heteromeric NMDA channel with Nmdar2.</text>
</comment>
<evidence type="ECO:0000256" key="19">
    <source>
        <dbReference type="ARBA" id="ARBA00023303"/>
    </source>
</evidence>
<dbReference type="SUPFAM" id="SSF53822">
    <property type="entry name" value="Periplasmic binding protein-like I"/>
    <property type="match status" value="1"/>
</dbReference>
<dbReference type="FunCoup" id="A0A6P8HWG3">
    <property type="interactions" value="695"/>
</dbReference>
<keyword evidence="4" id="KW-0813">Transport</keyword>
<dbReference type="InterPro" id="IPR001828">
    <property type="entry name" value="ANF_lig-bd_rcpt"/>
</dbReference>
<keyword evidence="5" id="KW-1003">Cell membrane</keyword>
<keyword evidence="28" id="KW-0732">Signal</keyword>
<feature type="disulfide bond" evidence="25">
    <location>
        <begin position="746"/>
        <end position="800"/>
    </location>
</feature>
<evidence type="ECO:0000313" key="32">
    <source>
        <dbReference type="RefSeq" id="XP_031557000.1"/>
    </source>
</evidence>
<evidence type="ECO:0000256" key="18">
    <source>
        <dbReference type="ARBA" id="ARBA00023286"/>
    </source>
</evidence>
<evidence type="ECO:0000256" key="20">
    <source>
        <dbReference type="ARBA" id="ARBA00024675"/>
    </source>
</evidence>
<evidence type="ECO:0000256" key="7">
    <source>
        <dbReference type="ARBA" id="ARBA00022692"/>
    </source>
</evidence>
<dbReference type="RefSeq" id="XP_031557000.1">
    <property type="nucleotide sequence ID" value="XM_031701140.1"/>
</dbReference>
<dbReference type="SUPFAM" id="SSF53850">
    <property type="entry name" value="Periplasmic binding protein-like II"/>
    <property type="match status" value="1"/>
</dbReference>
<evidence type="ECO:0000256" key="21">
    <source>
        <dbReference type="ARBA" id="ARBA00034100"/>
    </source>
</evidence>
<dbReference type="GO" id="GO:0035235">
    <property type="term" value="P:ionotropic glutamate receptor signaling pathway"/>
    <property type="evidence" value="ECO:0007669"/>
    <property type="project" value="UniProtKB-ARBA"/>
</dbReference>
<keyword evidence="7 27" id="KW-0812">Transmembrane</keyword>
<dbReference type="InterPro" id="IPR019594">
    <property type="entry name" value="Glu/Gly-bd"/>
</dbReference>
<dbReference type="PRINTS" id="PR00177">
    <property type="entry name" value="NMDARECEPTOR"/>
</dbReference>
<dbReference type="Pfam" id="PF10562">
    <property type="entry name" value="CaM_bdg_C0"/>
    <property type="match status" value="1"/>
</dbReference>
<evidence type="ECO:0000256" key="3">
    <source>
        <dbReference type="ARBA" id="ARBA00015895"/>
    </source>
</evidence>
<accession>A0A6P8HWG3</accession>
<evidence type="ECO:0000259" key="29">
    <source>
        <dbReference type="SMART" id="SM00079"/>
    </source>
</evidence>
<feature type="domain" description="Ionotropic glutamate receptor L-glutamate and glycine-binding" evidence="30">
    <location>
        <begin position="448"/>
        <end position="509"/>
    </location>
</feature>
<keyword evidence="15" id="KW-0675">Receptor</keyword>
<dbReference type="Pfam" id="PF10613">
    <property type="entry name" value="Lig_chan-Glu_bd"/>
    <property type="match status" value="1"/>
</dbReference>
<proteinExistence type="predicted"/>
<keyword evidence="11" id="KW-0770">Synapse</keyword>
<reference evidence="32" key="1">
    <citation type="submission" date="2025-08" db="UniProtKB">
        <authorList>
            <consortium name="RefSeq"/>
        </authorList>
    </citation>
    <scope>IDENTIFICATION</scope>
</reference>
<feature type="region of interest" description="Disordered" evidence="26">
    <location>
        <begin position="874"/>
        <end position="901"/>
    </location>
</feature>
<evidence type="ECO:0000313" key="31">
    <source>
        <dbReference type="Proteomes" id="UP000515163"/>
    </source>
</evidence>
<dbReference type="Gene3D" id="3.40.50.2300">
    <property type="match status" value="2"/>
</dbReference>
<evidence type="ECO:0000256" key="16">
    <source>
        <dbReference type="ARBA" id="ARBA00023180"/>
    </source>
</evidence>
<dbReference type="Pfam" id="PF01094">
    <property type="entry name" value="ANF_receptor"/>
    <property type="match status" value="1"/>
</dbReference>
<evidence type="ECO:0000259" key="30">
    <source>
        <dbReference type="SMART" id="SM00918"/>
    </source>
</evidence>
<evidence type="ECO:0000256" key="15">
    <source>
        <dbReference type="ARBA" id="ARBA00023170"/>
    </source>
</evidence>
<dbReference type="OrthoDB" id="5984008at2759"/>
<feature type="transmembrane region" description="Helical" evidence="27">
    <location>
        <begin position="633"/>
        <end position="659"/>
    </location>
</feature>
<dbReference type="PANTHER" id="PTHR18966">
    <property type="entry name" value="IONOTROPIC GLUTAMATE RECEPTOR"/>
    <property type="match status" value="1"/>
</dbReference>
<evidence type="ECO:0000256" key="24">
    <source>
        <dbReference type="PIRSR" id="PIRSR601508-2"/>
    </source>
</evidence>
<keyword evidence="14 25" id="KW-1015">Disulfide bond</keyword>
<dbReference type="Gene3D" id="1.10.287.70">
    <property type="match status" value="1"/>
</dbReference>
<dbReference type="GO" id="GO:0045211">
    <property type="term" value="C:postsynaptic membrane"/>
    <property type="evidence" value="ECO:0007669"/>
    <property type="project" value="UniProtKB-SubCell"/>
</dbReference>
<evidence type="ECO:0000256" key="10">
    <source>
        <dbReference type="ARBA" id="ARBA00022989"/>
    </source>
</evidence>
<dbReference type="SMART" id="SM00918">
    <property type="entry name" value="Lig_chan-Glu_bd"/>
    <property type="match status" value="1"/>
</dbReference>
<dbReference type="GO" id="GO:0015276">
    <property type="term" value="F:ligand-gated monoatomic ion channel activity"/>
    <property type="evidence" value="ECO:0007669"/>
    <property type="project" value="InterPro"/>
</dbReference>
<dbReference type="SUPFAM" id="SSF81324">
    <property type="entry name" value="Voltage-gated potassium channels"/>
    <property type="match status" value="1"/>
</dbReference>
<dbReference type="GeneID" id="116293676"/>
<keyword evidence="16" id="KW-0325">Glycoprotein</keyword>
<evidence type="ECO:0000256" key="12">
    <source>
        <dbReference type="ARBA" id="ARBA00023065"/>
    </source>
</evidence>
<keyword evidence="17" id="KW-0628">Postsynaptic cell membrane</keyword>
<evidence type="ECO:0000256" key="5">
    <source>
        <dbReference type="ARBA" id="ARBA00022475"/>
    </source>
</evidence>
<dbReference type="FunFam" id="3.40.190.10:FF:000010">
    <property type="entry name" value="glutamate receptor ionotropic, NMDA 1 isoform X1"/>
    <property type="match status" value="1"/>
</dbReference>
<evidence type="ECO:0000256" key="6">
    <source>
        <dbReference type="ARBA" id="ARBA00022553"/>
    </source>
</evidence>
<feature type="domain" description="Ionotropic glutamate receptor C-terminal" evidence="29">
    <location>
        <begin position="433"/>
        <end position="797"/>
    </location>
</feature>
<feature type="site" description="Crucial to convey clamshell closure to channel opening" evidence="24">
    <location>
        <position position="666"/>
    </location>
</feature>
<evidence type="ECO:0000256" key="2">
    <source>
        <dbReference type="ARBA" id="ARBA00011106"/>
    </source>
</evidence>
<dbReference type="SMART" id="SM00079">
    <property type="entry name" value="PBPe"/>
    <property type="match status" value="1"/>
</dbReference>
<dbReference type="InterPro" id="IPR049872">
    <property type="entry name" value="NMDA1-like_ligand-bd"/>
</dbReference>
<feature type="signal peptide" evidence="28">
    <location>
        <begin position="1"/>
        <end position="25"/>
    </location>
</feature>
<dbReference type="InParanoid" id="A0A6P8HWG3"/>
<keyword evidence="18" id="KW-1071">Ligand-gated ion channel</keyword>
<evidence type="ECO:0000256" key="17">
    <source>
        <dbReference type="ARBA" id="ARBA00023257"/>
    </source>
</evidence>
<evidence type="ECO:0000256" key="13">
    <source>
        <dbReference type="ARBA" id="ARBA00023136"/>
    </source>
</evidence>
<dbReference type="Proteomes" id="UP000515163">
    <property type="component" value="Unplaced"/>
</dbReference>
<dbReference type="InterPro" id="IPR001508">
    <property type="entry name" value="Iono_Glu_rcpt_met"/>
</dbReference>
<evidence type="ECO:0000256" key="28">
    <source>
        <dbReference type="SAM" id="SignalP"/>
    </source>
</evidence>
<keyword evidence="31" id="KW-1185">Reference proteome</keyword>
<gene>
    <name evidence="32" type="primary">LOC116293676</name>
</gene>
<organism evidence="31 32">
    <name type="scientific">Actinia tenebrosa</name>
    <name type="common">Australian red waratah sea anemone</name>
    <dbReference type="NCBI Taxonomy" id="6105"/>
    <lineage>
        <taxon>Eukaryota</taxon>
        <taxon>Metazoa</taxon>
        <taxon>Cnidaria</taxon>
        <taxon>Anthozoa</taxon>
        <taxon>Hexacorallia</taxon>
        <taxon>Actiniaria</taxon>
        <taxon>Actiniidae</taxon>
        <taxon>Actinia</taxon>
    </lineage>
</organism>
<dbReference type="CDD" id="cd13719">
    <property type="entry name" value="PBP2_iGluR_NMDA_Nr1"/>
    <property type="match status" value="1"/>
</dbReference>
<dbReference type="GO" id="GO:0017146">
    <property type="term" value="C:NMDA selective glutamate receptor complex"/>
    <property type="evidence" value="ECO:0007669"/>
    <property type="project" value="UniProtKB-ARBA"/>
</dbReference>
<feature type="binding site" evidence="23">
    <location>
        <position position="520"/>
    </location>
    <ligand>
        <name>L-glutamate</name>
        <dbReference type="ChEBI" id="CHEBI:29985"/>
    </ligand>
</feature>
<feature type="binding site" evidence="23">
    <location>
        <position position="690"/>
    </location>
    <ligand>
        <name>L-glutamate</name>
        <dbReference type="ChEBI" id="CHEBI:29985"/>
    </ligand>
</feature>
<evidence type="ECO:0000256" key="1">
    <source>
        <dbReference type="ARBA" id="ARBA00004651"/>
    </source>
</evidence>
<evidence type="ECO:0000256" key="27">
    <source>
        <dbReference type="SAM" id="Phobius"/>
    </source>
</evidence>
<dbReference type="InterPro" id="IPR001320">
    <property type="entry name" value="Iontro_rcpt_C"/>
</dbReference>
<keyword evidence="13 27" id="KW-0472">Membrane</keyword>
<keyword evidence="9" id="KW-0460">Magnesium</keyword>
<keyword evidence="8" id="KW-0106">Calcium</keyword>
<dbReference type="GO" id="GO:0038023">
    <property type="term" value="F:signaling receptor activity"/>
    <property type="evidence" value="ECO:0007669"/>
    <property type="project" value="InterPro"/>
</dbReference>
<dbReference type="GO" id="GO:0014069">
    <property type="term" value="C:postsynaptic density"/>
    <property type="evidence" value="ECO:0007669"/>
    <property type="project" value="UniProtKB-SubCell"/>
</dbReference>
<keyword evidence="19" id="KW-0407">Ion channel</keyword>
<evidence type="ECO:0000256" key="23">
    <source>
        <dbReference type="PIRSR" id="PIRSR601508-1"/>
    </source>
</evidence>
<keyword evidence="10 27" id="KW-1133">Transmembrane helix</keyword>
<evidence type="ECO:0000256" key="8">
    <source>
        <dbReference type="ARBA" id="ARBA00022837"/>
    </source>
</evidence>
<evidence type="ECO:0000256" key="9">
    <source>
        <dbReference type="ARBA" id="ARBA00022842"/>
    </source>
</evidence>
<feature type="site" description="Interaction with the cone snail toxin Con-ikot-ikot" evidence="24">
    <location>
        <position position="696"/>
    </location>
</feature>
<dbReference type="Gene3D" id="3.40.190.10">
    <property type="entry name" value="Periplasmic binding protein-like II"/>
    <property type="match status" value="2"/>
</dbReference>
<dbReference type="AlphaFoldDB" id="A0A6P8HWG3"/>
<evidence type="ECO:0000256" key="22">
    <source>
        <dbReference type="ARBA" id="ARBA00034105"/>
    </source>
</evidence>
<feature type="transmembrane region" description="Helical" evidence="27">
    <location>
        <begin position="602"/>
        <end position="621"/>
    </location>
</feature>
<evidence type="ECO:0000256" key="26">
    <source>
        <dbReference type="SAM" id="MobiDB-lite"/>
    </source>
</evidence>
<dbReference type="FunFam" id="3.40.190.10:FF:000177">
    <property type="entry name" value="Glutamate [NMDA] receptor subunit 1"/>
    <property type="match status" value="1"/>
</dbReference>
<evidence type="ECO:0000256" key="4">
    <source>
        <dbReference type="ARBA" id="ARBA00022448"/>
    </source>
</evidence>
<feature type="transmembrane region" description="Helical" evidence="27">
    <location>
        <begin position="562"/>
        <end position="582"/>
    </location>
</feature>
<feature type="binding site" evidence="23">
    <location>
        <position position="525"/>
    </location>
    <ligand>
        <name>L-glutamate</name>
        <dbReference type="ChEBI" id="CHEBI:29985"/>
    </ligand>
</feature>
<feature type="transmembrane region" description="Helical" evidence="27">
    <location>
        <begin position="816"/>
        <end position="839"/>
    </location>
</feature>
<keyword evidence="12" id="KW-0406">Ion transport</keyword>